<dbReference type="InterPro" id="IPR051677">
    <property type="entry name" value="AfsR-DnrI-RedD_regulator"/>
</dbReference>
<dbReference type="InterPro" id="IPR036388">
    <property type="entry name" value="WH-like_DNA-bd_sf"/>
</dbReference>
<dbReference type="Proteomes" id="UP000642070">
    <property type="component" value="Unassembled WGS sequence"/>
</dbReference>
<dbReference type="SUPFAM" id="SSF46894">
    <property type="entry name" value="C-terminal effector domain of the bipartite response regulators"/>
    <property type="match status" value="1"/>
</dbReference>
<evidence type="ECO:0000313" key="8">
    <source>
        <dbReference type="Proteomes" id="UP000642070"/>
    </source>
</evidence>
<proteinExistence type="inferred from homology"/>
<dbReference type="InterPro" id="IPR005158">
    <property type="entry name" value="BTAD"/>
</dbReference>
<gene>
    <name evidence="7" type="ORF">GCM10007977_044720</name>
</gene>
<comment type="similarity">
    <text evidence="1">Belongs to the AfsR/DnrI/RedD regulatory family.</text>
</comment>
<evidence type="ECO:0000259" key="6">
    <source>
        <dbReference type="PROSITE" id="PS51755"/>
    </source>
</evidence>
<dbReference type="PROSITE" id="PS51755">
    <property type="entry name" value="OMPR_PHOB"/>
    <property type="match status" value="1"/>
</dbReference>
<dbReference type="GO" id="GO:0000160">
    <property type="term" value="P:phosphorelay signal transduction system"/>
    <property type="evidence" value="ECO:0007669"/>
    <property type="project" value="InterPro"/>
</dbReference>
<evidence type="ECO:0000313" key="7">
    <source>
        <dbReference type="EMBL" id="GGM38291.1"/>
    </source>
</evidence>
<keyword evidence="4" id="KW-0804">Transcription</keyword>
<dbReference type="SMART" id="SM00862">
    <property type="entry name" value="Trans_reg_C"/>
    <property type="match status" value="1"/>
</dbReference>
<dbReference type="InterPro" id="IPR016032">
    <property type="entry name" value="Sig_transdc_resp-reg_C-effctor"/>
</dbReference>
<protein>
    <submittedName>
        <fullName evidence="7">SARP family transcriptional regulator</fullName>
    </submittedName>
</protein>
<evidence type="ECO:0000256" key="2">
    <source>
        <dbReference type="ARBA" id="ARBA00023015"/>
    </source>
</evidence>
<feature type="DNA-binding region" description="OmpR/PhoB-type" evidence="5">
    <location>
        <begin position="1"/>
        <end position="104"/>
    </location>
</feature>
<evidence type="ECO:0000256" key="4">
    <source>
        <dbReference type="ARBA" id="ARBA00023163"/>
    </source>
</evidence>
<dbReference type="PANTHER" id="PTHR35807">
    <property type="entry name" value="TRANSCRIPTIONAL REGULATOR REDD-RELATED"/>
    <property type="match status" value="1"/>
</dbReference>
<dbReference type="Pfam" id="PF03704">
    <property type="entry name" value="BTAD"/>
    <property type="match status" value="1"/>
</dbReference>
<comment type="caution">
    <text evidence="7">The sequence shown here is derived from an EMBL/GenBank/DDBJ whole genome shotgun (WGS) entry which is preliminary data.</text>
</comment>
<dbReference type="AlphaFoldDB" id="A0A917TU38"/>
<accession>A0A917TU38</accession>
<dbReference type="RefSeq" id="WP_229835734.1">
    <property type="nucleotide sequence ID" value="NZ_BMPI01000021.1"/>
</dbReference>
<dbReference type="GO" id="GO:0006355">
    <property type="term" value="P:regulation of DNA-templated transcription"/>
    <property type="evidence" value="ECO:0007669"/>
    <property type="project" value="InterPro"/>
</dbReference>
<organism evidence="7 8">
    <name type="scientific">Dactylosporangium sucinum</name>
    <dbReference type="NCBI Taxonomy" id="1424081"/>
    <lineage>
        <taxon>Bacteria</taxon>
        <taxon>Bacillati</taxon>
        <taxon>Actinomycetota</taxon>
        <taxon>Actinomycetes</taxon>
        <taxon>Micromonosporales</taxon>
        <taxon>Micromonosporaceae</taxon>
        <taxon>Dactylosporangium</taxon>
    </lineage>
</organism>
<name>A0A917TU38_9ACTN</name>
<dbReference type="Gene3D" id="1.10.10.10">
    <property type="entry name" value="Winged helix-like DNA-binding domain superfamily/Winged helix DNA-binding domain"/>
    <property type="match status" value="1"/>
</dbReference>
<evidence type="ECO:0000256" key="5">
    <source>
        <dbReference type="PROSITE-ProRule" id="PRU01091"/>
    </source>
</evidence>
<dbReference type="Pfam" id="PF00486">
    <property type="entry name" value="Trans_reg_C"/>
    <property type="match status" value="1"/>
</dbReference>
<dbReference type="SMART" id="SM01043">
    <property type="entry name" value="BTAD"/>
    <property type="match status" value="1"/>
</dbReference>
<dbReference type="PANTHER" id="PTHR35807:SF1">
    <property type="entry name" value="TRANSCRIPTIONAL REGULATOR REDD"/>
    <property type="match status" value="1"/>
</dbReference>
<keyword evidence="8" id="KW-1185">Reference proteome</keyword>
<dbReference type="EMBL" id="BMPI01000021">
    <property type="protein sequence ID" value="GGM38291.1"/>
    <property type="molecule type" value="Genomic_DNA"/>
</dbReference>
<sequence>MASSGGRVRFAVLGPVRAEDAAGRAVALKGPMHRAVLARLLVARGRVVPVTDLVDDLWVAPPAGAVAAVRTFVAALRRALEPDRPPRAPAALLVTRGAGYALQPAAHDVDAWRFEEAVAAAGAQEPAAALRTLGEALGWWHGPAYADFPDAAWPRADRARLTELRLQAVEQLAAARLALGRPAEAVPDLDAHVTAHPWREEGWRLFALALYRSGRQADALAVLRRARELLAGQLGLDPGPALRALEADVLRQAPHLDRPPGADDVAGAVWARAAAAFERVGAGARLESAVGLLRGLAVTGPGGLEAAREQRAAAVAAAEQLGDPELTARVIGAYDVPAVWTRADDPAEAAAVVAAAGRTLAALPATAAPAVRARLFATVAVESRGTADPWPLRCAERAEAIARELDDPGLLAFALNGAFMQSCHRTGQSARRDAIGAELVALARRHALVTAEVLGHLVRMQAAAAVAGFAAADGHAAAADALAARHELPLVGVLTGWYRALRADVADEVPATVAEHRYRAAAVRLDTAGMPGLRDGLLPLALLGLRLRRGLPLVDEGGWGQYEPWVRPLFDPGTVLAEVPDPPPGLLREALWSLLGRAAVAAGDGGAMRRVREALVPAAGEWAGAAGGLLTTGPVAADVRALDRALAARDVPPSALRRNGRFLAS</sequence>
<dbReference type="GO" id="GO:0003677">
    <property type="term" value="F:DNA binding"/>
    <property type="evidence" value="ECO:0007669"/>
    <property type="project" value="UniProtKB-UniRule"/>
</dbReference>
<evidence type="ECO:0000256" key="1">
    <source>
        <dbReference type="ARBA" id="ARBA00005820"/>
    </source>
</evidence>
<reference evidence="7" key="2">
    <citation type="submission" date="2020-09" db="EMBL/GenBank/DDBJ databases">
        <authorList>
            <person name="Sun Q."/>
            <person name="Ohkuma M."/>
        </authorList>
    </citation>
    <scope>NUCLEOTIDE SEQUENCE</scope>
    <source>
        <strain evidence="7">JCM 19831</strain>
    </source>
</reference>
<dbReference type="InterPro" id="IPR001867">
    <property type="entry name" value="OmpR/PhoB-type_DNA-bd"/>
</dbReference>
<reference evidence="7" key="1">
    <citation type="journal article" date="2014" name="Int. J. Syst. Evol. Microbiol.">
        <title>Complete genome sequence of Corynebacterium casei LMG S-19264T (=DSM 44701T), isolated from a smear-ripened cheese.</title>
        <authorList>
            <consortium name="US DOE Joint Genome Institute (JGI-PGF)"/>
            <person name="Walter F."/>
            <person name="Albersmeier A."/>
            <person name="Kalinowski J."/>
            <person name="Ruckert C."/>
        </authorList>
    </citation>
    <scope>NUCLEOTIDE SEQUENCE</scope>
    <source>
        <strain evidence="7">JCM 19831</strain>
    </source>
</reference>
<dbReference type="SUPFAM" id="SSF48452">
    <property type="entry name" value="TPR-like"/>
    <property type="match status" value="1"/>
</dbReference>
<dbReference type="Gene3D" id="1.25.40.10">
    <property type="entry name" value="Tetratricopeptide repeat domain"/>
    <property type="match status" value="1"/>
</dbReference>
<keyword evidence="3 5" id="KW-0238">DNA-binding</keyword>
<keyword evidence="2" id="KW-0805">Transcription regulation</keyword>
<dbReference type="CDD" id="cd15831">
    <property type="entry name" value="BTAD"/>
    <property type="match status" value="1"/>
</dbReference>
<evidence type="ECO:0000256" key="3">
    <source>
        <dbReference type="ARBA" id="ARBA00023125"/>
    </source>
</evidence>
<feature type="domain" description="OmpR/PhoB-type" evidence="6">
    <location>
        <begin position="1"/>
        <end position="104"/>
    </location>
</feature>
<dbReference type="InterPro" id="IPR011990">
    <property type="entry name" value="TPR-like_helical_dom_sf"/>
</dbReference>